<gene>
    <name evidence="1" type="ORF">ACHHYP_13020</name>
</gene>
<name>A0A1V9YG51_ACHHY</name>
<dbReference type="AlphaFoldDB" id="A0A1V9YG51"/>
<keyword evidence="2" id="KW-1185">Reference proteome</keyword>
<accession>A0A1V9YG51</accession>
<comment type="caution">
    <text evidence="1">The sequence shown here is derived from an EMBL/GenBank/DDBJ whole genome shotgun (WGS) entry which is preliminary data.</text>
</comment>
<evidence type="ECO:0000313" key="2">
    <source>
        <dbReference type="Proteomes" id="UP000243579"/>
    </source>
</evidence>
<dbReference type="EMBL" id="JNBR01001838">
    <property type="protein sequence ID" value="OQR84713.1"/>
    <property type="molecule type" value="Genomic_DNA"/>
</dbReference>
<reference evidence="1 2" key="1">
    <citation type="journal article" date="2014" name="Genome Biol. Evol.">
        <title>The secreted proteins of Achlya hypogyna and Thraustotheca clavata identify the ancestral oomycete secretome and reveal gene acquisitions by horizontal gene transfer.</title>
        <authorList>
            <person name="Misner I."/>
            <person name="Blouin N."/>
            <person name="Leonard G."/>
            <person name="Richards T.A."/>
            <person name="Lane C.E."/>
        </authorList>
    </citation>
    <scope>NUCLEOTIDE SEQUENCE [LARGE SCALE GENOMIC DNA]</scope>
    <source>
        <strain evidence="1 2">ATCC 48635</strain>
    </source>
</reference>
<proteinExistence type="predicted"/>
<dbReference type="OrthoDB" id="62362at2759"/>
<protein>
    <submittedName>
        <fullName evidence="1">Uncharacterized protein</fullName>
    </submittedName>
</protein>
<organism evidence="1 2">
    <name type="scientific">Achlya hypogyna</name>
    <name type="common">Oomycete</name>
    <name type="synonym">Protoachlya hypogyna</name>
    <dbReference type="NCBI Taxonomy" id="1202772"/>
    <lineage>
        <taxon>Eukaryota</taxon>
        <taxon>Sar</taxon>
        <taxon>Stramenopiles</taxon>
        <taxon>Oomycota</taxon>
        <taxon>Saprolegniomycetes</taxon>
        <taxon>Saprolegniales</taxon>
        <taxon>Achlyaceae</taxon>
        <taxon>Achlya</taxon>
    </lineage>
</organism>
<dbReference type="Proteomes" id="UP000243579">
    <property type="component" value="Unassembled WGS sequence"/>
</dbReference>
<feature type="non-terminal residue" evidence="1">
    <location>
        <position position="1"/>
    </location>
</feature>
<evidence type="ECO:0000313" key="1">
    <source>
        <dbReference type="EMBL" id="OQR84713.1"/>
    </source>
</evidence>
<sequence length="262" mass="29057">PLRAYQDIHFNWLDPNNWSGDTGASIDFARGAFDGTKITVTTFGKPYEQSPVIRTIPGWSGEKILFIEWTTYAESNTNIWLLPTLLVNQFGDLRWPNCGEYDIFEMFNGGKPSGGTKNYFNYALFGQSTTHISSLSCFAPEYISKPMVTASAAQYEIVVGVPTSMAVVFGSDTQGQYIQQIQNPVLIPGPNATYDLAPDQGVVGAKIYNDANHYWGVPPVGGCAAGFNPSTGYPFFGEFRLVLQEQFLGHFEVTQFKVLRKR</sequence>
<dbReference type="STRING" id="1202772.A0A1V9YG51"/>